<evidence type="ECO:0000313" key="1">
    <source>
        <dbReference type="EMBL" id="CAG8671257.1"/>
    </source>
</evidence>
<accession>A0ABN7UTB2</accession>
<dbReference type="Proteomes" id="UP000789901">
    <property type="component" value="Unassembled WGS sequence"/>
</dbReference>
<comment type="caution">
    <text evidence="1">The sequence shown here is derived from an EMBL/GenBank/DDBJ whole genome shotgun (WGS) entry which is preliminary data.</text>
</comment>
<sequence length="111" mass="12970">MVPTYKKNISTENLFHVLLNKPTIEASITTKDEILSQDDILPQNDILFQDNILSQDDILLQDNILLQEDIFPQDIIIENKNVQYKENELYLLLDHVKNIIHKNTQILNAEQ</sequence>
<keyword evidence="2" id="KW-1185">Reference proteome</keyword>
<reference evidence="1 2" key="1">
    <citation type="submission" date="2021-06" db="EMBL/GenBank/DDBJ databases">
        <authorList>
            <person name="Kallberg Y."/>
            <person name="Tangrot J."/>
            <person name="Rosling A."/>
        </authorList>
    </citation>
    <scope>NUCLEOTIDE SEQUENCE [LARGE SCALE GENOMIC DNA]</scope>
    <source>
        <strain evidence="1 2">120-4 pot B 10/14</strain>
    </source>
</reference>
<gene>
    <name evidence="1" type="ORF">GMARGA_LOCUS10436</name>
</gene>
<name>A0ABN7UTB2_GIGMA</name>
<protein>
    <submittedName>
        <fullName evidence="1">27421_t:CDS:1</fullName>
    </submittedName>
</protein>
<proteinExistence type="predicted"/>
<evidence type="ECO:0000313" key="2">
    <source>
        <dbReference type="Proteomes" id="UP000789901"/>
    </source>
</evidence>
<dbReference type="EMBL" id="CAJVQB010005847">
    <property type="protein sequence ID" value="CAG8671257.1"/>
    <property type="molecule type" value="Genomic_DNA"/>
</dbReference>
<organism evidence="1 2">
    <name type="scientific">Gigaspora margarita</name>
    <dbReference type="NCBI Taxonomy" id="4874"/>
    <lineage>
        <taxon>Eukaryota</taxon>
        <taxon>Fungi</taxon>
        <taxon>Fungi incertae sedis</taxon>
        <taxon>Mucoromycota</taxon>
        <taxon>Glomeromycotina</taxon>
        <taxon>Glomeromycetes</taxon>
        <taxon>Diversisporales</taxon>
        <taxon>Gigasporaceae</taxon>
        <taxon>Gigaspora</taxon>
    </lineage>
</organism>